<dbReference type="InterPro" id="IPR000047">
    <property type="entry name" value="HTH_motif"/>
</dbReference>
<dbReference type="InterPro" id="IPR045224">
    <property type="entry name" value="HDZip_class_I_plant"/>
</dbReference>
<accession>A0AAQ3K889</accession>
<dbReference type="PANTHER" id="PTHR24326:SF527">
    <property type="entry name" value="HOMEOBOX-LEUCINE ZIPPER PROTEIN ATHB-40"/>
    <property type="match status" value="1"/>
</dbReference>
<dbReference type="SUPFAM" id="SSF46689">
    <property type="entry name" value="Homeodomain-like"/>
    <property type="match status" value="1"/>
</dbReference>
<dbReference type="GO" id="GO:0000981">
    <property type="term" value="F:DNA-binding transcription factor activity, RNA polymerase II-specific"/>
    <property type="evidence" value="ECO:0007669"/>
    <property type="project" value="UniProtKB-UniRule"/>
</dbReference>
<dbReference type="Proteomes" id="UP001327560">
    <property type="component" value="Chromosome 4"/>
</dbReference>
<evidence type="ECO:0000256" key="5">
    <source>
        <dbReference type="ARBA" id="ARBA00023163"/>
    </source>
</evidence>
<dbReference type="InterPro" id="IPR001356">
    <property type="entry name" value="HD"/>
</dbReference>
<evidence type="ECO:0000256" key="2">
    <source>
        <dbReference type="ARBA" id="ARBA00023015"/>
    </source>
</evidence>
<evidence type="ECO:0000256" key="1">
    <source>
        <dbReference type="ARBA" id="ARBA00004123"/>
    </source>
</evidence>
<dbReference type="PROSITE" id="PS50071">
    <property type="entry name" value="HOMEOBOX_2"/>
    <property type="match status" value="1"/>
</dbReference>
<evidence type="ECO:0000259" key="12">
    <source>
        <dbReference type="PROSITE" id="PS50071"/>
    </source>
</evidence>
<keyword evidence="5 10" id="KW-0804">Transcription</keyword>
<evidence type="ECO:0000256" key="7">
    <source>
        <dbReference type="ARBA" id="ARBA00025748"/>
    </source>
</evidence>
<evidence type="ECO:0000313" key="14">
    <source>
        <dbReference type="Proteomes" id="UP001327560"/>
    </source>
</evidence>
<comment type="similarity">
    <text evidence="7 10">Belongs to the HD-ZIP homeobox family. Class I subfamily.</text>
</comment>
<dbReference type="CDD" id="cd00086">
    <property type="entry name" value="homeodomain"/>
    <property type="match status" value="1"/>
</dbReference>
<evidence type="ECO:0000256" key="6">
    <source>
        <dbReference type="ARBA" id="ARBA00023242"/>
    </source>
</evidence>
<gene>
    <name evidence="13" type="ORF">Cni_G12668</name>
</gene>
<dbReference type="SMART" id="SM00389">
    <property type="entry name" value="HOX"/>
    <property type="match status" value="1"/>
</dbReference>
<keyword evidence="14" id="KW-1185">Reference proteome</keyword>
<proteinExistence type="inferred from homology"/>
<evidence type="ECO:0000313" key="13">
    <source>
        <dbReference type="EMBL" id="WOL03948.1"/>
    </source>
</evidence>
<dbReference type="InterPro" id="IPR009057">
    <property type="entry name" value="Homeodomain-like_sf"/>
</dbReference>
<evidence type="ECO:0000256" key="10">
    <source>
        <dbReference type="RuleBase" id="RU369038"/>
    </source>
</evidence>
<organism evidence="13 14">
    <name type="scientific">Canna indica</name>
    <name type="common">Indian-shot</name>
    <dbReference type="NCBI Taxonomy" id="4628"/>
    <lineage>
        <taxon>Eukaryota</taxon>
        <taxon>Viridiplantae</taxon>
        <taxon>Streptophyta</taxon>
        <taxon>Embryophyta</taxon>
        <taxon>Tracheophyta</taxon>
        <taxon>Spermatophyta</taxon>
        <taxon>Magnoliopsida</taxon>
        <taxon>Liliopsida</taxon>
        <taxon>Zingiberales</taxon>
        <taxon>Cannaceae</taxon>
        <taxon>Canna</taxon>
    </lineage>
</organism>
<comment type="function">
    <text evidence="10">Transcription factor.</text>
</comment>
<feature type="region of interest" description="Disordered" evidence="11">
    <location>
        <begin position="27"/>
        <end position="51"/>
    </location>
</feature>
<dbReference type="AlphaFoldDB" id="A0AAQ3K889"/>
<feature type="DNA-binding region" description="Homeobox" evidence="8">
    <location>
        <begin position="47"/>
        <end position="106"/>
    </location>
</feature>
<sequence>MDYYTSTHQEDNLFASSLLASELHLHMSPGETKTQQKRRKKAKGDGGDAKKQRLSDEQVKFLESCFLEEKKLELGRKMRLAAEIGLHPKQVAVWFQNRRAQQKSKQVVDAYAKLKSVHNAIVIEKCHLENEVMVLKEKLTEAEEVIRKLSLGGNGSSSSPSTLINYQPTMTDLGEGELMDMQEYDFNMYMMEYWGYLYGL</sequence>
<evidence type="ECO:0000256" key="8">
    <source>
        <dbReference type="PROSITE-ProRule" id="PRU00108"/>
    </source>
</evidence>
<evidence type="ECO:0000256" key="9">
    <source>
        <dbReference type="RuleBase" id="RU000682"/>
    </source>
</evidence>
<dbReference type="PROSITE" id="PS00027">
    <property type="entry name" value="HOMEOBOX_1"/>
    <property type="match status" value="1"/>
</dbReference>
<dbReference type="Pfam" id="PF00046">
    <property type="entry name" value="Homeodomain"/>
    <property type="match status" value="1"/>
</dbReference>
<dbReference type="Gene3D" id="1.10.10.60">
    <property type="entry name" value="Homeodomain-like"/>
    <property type="match status" value="1"/>
</dbReference>
<keyword evidence="3 8" id="KW-0238">DNA-binding</keyword>
<dbReference type="PRINTS" id="PR00031">
    <property type="entry name" value="HTHREPRESSR"/>
</dbReference>
<dbReference type="EMBL" id="CP136893">
    <property type="protein sequence ID" value="WOL03948.1"/>
    <property type="molecule type" value="Genomic_DNA"/>
</dbReference>
<comment type="subcellular location">
    <subcellularLocation>
        <location evidence="1 8 9">Nucleus</location>
    </subcellularLocation>
</comment>
<dbReference type="GO" id="GO:0005634">
    <property type="term" value="C:nucleus"/>
    <property type="evidence" value="ECO:0007669"/>
    <property type="project" value="UniProtKB-SubCell"/>
</dbReference>
<name>A0AAQ3K889_9LILI</name>
<evidence type="ECO:0000256" key="4">
    <source>
        <dbReference type="ARBA" id="ARBA00023155"/>
    </source>
</evidence>
<feature type="domain" description="Homeobox" evidence="12">
    <location>
        <begin position="45"/>
        <end position="105"/>
    </location>
</feature>
<keyword evidence="6 8" id="KW-0539">Nucleus</keyword>
<dbReference type="InterPro" id="IPR017970">
    <property type="entry name" value="Homeobox_CS"/>
</dbReference>
<keyword evidence="4 8" id="KW-0371">Homeobox</keyword>
<reference evidence="13 14" key="1">
    <citation type="submission" date="2023-10" db="EMBL/GenBank/DDBJ databases">
        <title>Chromosome-scale genome assembly provides insights into flower coloration mechanisms of Canna indica.</title>
        <authorList>
            <person name="Li C."/>
        </authorList>
    </citation>
    <scope>NUCLEOTIDE SEQUENCE [LARGE SCALE GENOMIC DNA]</scope>
    <source>
        <tissue evidence="13">Flower</tissue>
    </source>
</reference>
<dbReference type="PANTHER" id="PTHR24326">
    <property type="entry name" value="HOMEOBOX-LEUCINE ZIPPER PROTEIN"/>
    <property type="match status" value="1"/>
</dbReference>
<protein>
    <recommendedName>
        <fullName evidence="10">Homeobox-leucine zipper protein</fullName>
    </recommendedName>
    <alternativeName>
        <fullName evidence="10">HD-ZIP protein</fullName>
    </alternativeName>
    <alternativeName>
        <fullName evidence="10">Homeodomain transcription factor</fullName>
    </alternativeName>
</protein>
<evidence type="ECO:0000256" key="3">
    <source>
        <dbReference type="ARBA" id="ARBA00023125"/>
    </source>
</evidence>
<evidence type="ECO:0000256" key="11">
    <source>
        <dbReference type="SAM" id="MobiDB-lite"/>
    </source>
</evidence>
<dbReference type="GO" id="GO:0043565">
    <property type="term" value="F:sequence-specific DNA binding"/>
    <property type="evidence" value="ECO:0007669"/>
    <property type="project" value="TreeGrafter"/>
</dbReference>
<dbReference type="GO" id="GO:0045893">
    <property type="term" value="P:positive regulation of DNA-templated transcription"/>
    <property type="evidence" value="ECO:0007669"/>
    <property type="project" value="TreeGrafter"/>
</dbReference>
<keyword evidence="2 10" id="KW-0805">Transcription regulation</keyword>